<gene>
    <name evidence="2" type="ORF">GCM10007977_082850</name>
</gene>
<feature type="transmembrane region" description="Helical" evidence="1">
    <location>
        <begin position="84"/>
        <end position="105"/>
    </location>
</feature>
<name>A0A917X561_9ACTN</name>
<dbReference type="Proteomes" id="UP000642070">
    <property type="component" value="Unassembled WGS sequence"/>
</dbReference>
<feature type="transmembrane region" description="Helical" evidence="1">
    <location>
        <begin position="55"/>
        <end position="77"/>
    </location>
</feature>
<keyword evidence="1" id="KW-0472">Membrane</keyword>
<reference evidence="2" key="1">
    <citation type="journal article" date="2014" name="Int. J. Syst. Evol. Microbiol.">
        <title>Complete genome sequence of Corynebacterium casei LMG S-19264T (=DSM 44701T), isolated from a smear-ripened cheese.</title>
        <authorList>
            <consortium name="US DOE Joint Genome Institute (JGI-PGF)"/>
            <person name="Walter F."/>
            <person name="Albersmeier A."/>
            <person name="Kalinowski J."/>
            <person name="Ruckert C."/>
        </authorList>
    </citation>
    <scope>NUCLEOTIDE SEQUENCE</scope>
    <source>
        <strain evidence="2">JCM 19831</strain>
    </source>
</reference>
<proteinExistence type="predicted"/>
<feature type="transmembrane region" description="Helical" evidence="1">
    <location>
        <begin position="125"/>
        <end position="143"/>
    </location>
</feature>
<dbReference type="RefSeq" id="WP_190255537.1">
    <property type="nucleotide sequence ID" value="NZ_BMPI01000057.1"/>
</dbReference>
<keyword evidence="1" id="KW-0812">Transmembrane</keyword>
<accession>A0A917X561</accession>
<keyword evidence="3" id="KW-1185">Reference proteome</keyword>
<protein>
    <submittedName>
        <fullName evidence="2">Uncharacterized protein</fullName>
    </submittedName>
</protein>
<reference evidence="2" key="2">
    <citation type="submission" date="2020-09" db="EMBL/GenBank/DDBJ databases">
        <authorList>
            <person name="Sun Q."/>
            <person name="Ohkuma M."/>
        </authorList>
    </citation>
    <scope>NUCLEOTIDE SEQUENCE</scope>
    <source>
        <strain evidence="2">JCM 19831</strain>
    </source>
</reference>
<evidence type="ECO:0000313" key="2">
    <source>
        <dbReference type="EMBL" id="GGM68519.1"/>
    </source>
</evidence>
<organism evidence="2 3">
    <name type="scientific">Dactylosporangium sucinum</name>
    <dbReference type="NCBI Taxonomy" id="1424081"/>
    <lineage>
        <taxon>Bacteria</taxon>
        <taxon>Bacillati</taxon>
        <taxon>Actinomycetota</taxon>
        <taxon>Actinomycetes</taxon>
        <taxon>Micromonosporales</taxon>
        <taxon>Micromonosporaceae</taxon>
        <taxon>Dactylosporangium</taxon>
    </lineage>
</organism>
<evidence type="ECO:0000313" key="3">
    <source>
        <dbReference type="Proteomes" id="UP000642070"/>
    </source>
</evidence>
<comment type="caution">
    <text evidence="2">The sequence shown here is derived from an EMBL/GenBank/DDBJ whole genome shotgun (WGS) entry which is preliminary data.</text>
</comment>
<dbReference type="AlphaFoldDB" id="A0A917X561"/>
<dbReference type="EMBL" id="BMPI01000057">
    <property type="protein sequence ID" value="GGM68519.1"/>
    <property type="molecule type" value="Genomic_DNA"/>
</dbReference>
<evidence type="ECO:0000256" key="1">
    <source>
        <dbReference type="SAM" id="Phobius"/>
    </source>
</evidence>
<sequence>MTTVPAPPTTATTLPARIAAGVAGGLVGGIMFGVLMQMMGMIVIVAMLVGSTSVALGWLVHLAISAFIGTTFAILFARWATTPVTSAVIGMSYGAVWWVLGALLLMPAKLGNDVFILNATAWQSLMGHLMYGLLLGGVYALVAPRLQRH</sequence>
<keyword evidence="1" id="KW-1133">Transmembrane helix</keyword>